<proteinExistence type="predicted"/>
<dbReference type="Proteomes" id="UP000821845">
    <property type="component" value="Chromosome 4"/>
</dbReference>
<evidence type="ECO:0000313" key="2">
    <source>
        <dbReference type="Proteomes" id="UP000821845"/>
    </source>
</evidence>
<comment type="caution">
    <text evidence="1">The sequence shown here is derived from an EMBL/GenBank/DDBJ whole genome shotgun (WGS) entry which is preliminary data.</text>
</comment>
<protein>
    <submittedName>
        <fullName evidence="1">Uncharacterized protein</fullName>
    </submittedName>
</protein>
<sequence length="172" mass="18340">MRHALTLFLTPSFYVIVLVIIIDDYGVVQFTTTIVDYGLDKGMTLDVAKSLISFFAFGTLLGRVGVPFASDIAPRMRAPLYVFGFLFNGALLVVMPEVLNYGGVAAITFAHGMCKGTALCLRCVFTCELLGIGRMAACSGIAGLCLIPLSLVSPGILGVKYDITLSLAFAIQ</sequence>
<name>A0ACB7SK25_HYAAI</name>
<evidence type="ECO:0000313" key="1">
    <source>
        <dbReference type="EMBL" id="KAH6934422.1"/>
    </source>
</evidence>
<dbReference type="EMBL" id="CM023484">
    <property type="protein sequence ID" value="KAH6934422.1"/>
    <property type="molecule type" value="Genomic_DNA"/>
</dbReference>
<keyword evidence="2" id="KW-1185">Reference proteome</keyword>
<reference evidence="1" key="1">
    <citation type="submission" date="2020-05" db="EMBL/GenBank/DDBJ databases">
        <title>Large-scale comparative analyses of tick genomes elucidate their genetic diversity and vector capacities.</title>
        <authorList>
            <person name="Jia N."/>
            <person name="Wang J."/>
            <person name="Shi W."/>
            <person name="Du L."/>
            <person name="Sun Y."/>
            <person name="Zhan W."/>
            <person name="Jiang J."/>
            <person name="Wang Q."/>
            <person name="Zhang B."/>
            <person name="Ji P."/>
            <person name="Sakyi L.B."/>
            <person name="Cui X."/>
            <person name="Yuan T."/>
            <person name="Jiang B."/>
            <person name="Yang W."/>
            <person name="Lam T.T.-Y."/>
            <person name="Chang Q."/>
            <person name="Ding S."/>
            <person name="Wang X."/>
            <person name="Zhu J."/>
            <person name="Ruan X."/>
            <person name="Zhao L."/>
            <person name="Wei J."/>
            <person name="Que T."/>
            <person name="Du C."/>
            <person name="Cheng J."/>
            <person name="Dai P."/>
            <person name="Han X."/>
            <person name="Huang E."/>
            <person name="Gao Y."/>
            <person name="Liu J."/>
            <person name="Shao H."/>
            <person name="Ye R."/>
            <person name="Li L."/>
            <person name="Wei W."/>
            <person name="Wang X."/>
            <person name="Wang C."/>
            <person name="Yang T."/>
            <person name="Huo Q."/>
            <person name="Li W."/>
            <person name="Guo W."/>
            <person name="Chen H."/>
            <person name="Zhou L."/>
            <person name="Ni X."/>
            <person name="Tian J."/>
            <person name="Zhou Y."/>
            <person name="Sheng Y."/>
            <person name="Liu T."/>
            <person name="Pan Y."/>
            <person name="Xia L."/>
            <person name="Li J."/>
            <person name="Zhao F."/>
            <person name="Cao W."/>
        </authorList>
    </citation>
    <scope>NUCLEOTIDE SEQUENCE</scope>
    <source>
        <strain evidence="1">Hyas-2018</strain>
    </source>
</reference>
<gene>
    <name evidence="1" type="ORF">HPB50_024182</name>
</gene>
<organism evidence="1 2">
    <name type="scientific">Hyalomma asiaticum</name>
    <name type="common">Tick</name>
    <dbReference type="NCBI Taxonomy" id="266040"/>
    <lineage>
        <taxon>Eukaryota</taxon>
        <taxon>Metazoa</taxon>
        <taxon>Ecdysozoa</taxon>
        <taxon>Arthropoda</taxon>
        <taxon>Chelicerata</taxon>
        <taxon>Arachnida</taxon>
        <taxon>Acari</taxon>
        <taxon>Parasitiformes</taxon>
        <taxon>Ixodida</taxon>
        <taxon>Ixodoidea</taxon>
        <taxon>Ixodidae</taxon>
        <taxon>Hyalomminae</taxon>
        <taxon>Hyalomma</taxon>
    </lineage>
</organism>
<accession>A0ACB7SK25</accession>